<organism evidence="2 3">
    <name type="scientific">Streptomyces argenteolus</name>
    <dbReference type="NCBI Taxonomy" id="67274"/>
    <lineage>
        <taxon>Bacteria</taxon>
        <taxon>Bacillati</taxon>
        <taxon>Actinomycetota</taxon>
        <taxon>Actinomycetes</taxon>
        <taxon>Kitasatosporales</taxon>
        <taxon>Streptomycetaceae</taxon>
        <taxon>Streptomyces</taxon>
    </lineage>
</organism>
<feature type="coiled-coil region" evidence="1">
    <location>
        <begin position="17"/>
        <end position="44"/>
    </location>
</feature>
<protein>
    <submittedName>
        <fullName evidence="2">YbaB/EbfC family nucleoid-associated protein</fullName>
    </submittedName>
</protein>
<dbReference type="EMBL" id="JBIBEG010000021">
    <property type="protein sequence ID" value="MFF5900920.1"/>
    <property type="molecule type" value="Genomic_DNA"/>
</dbReference>
<keyword evidence="3" id="KW-1185">Reference proteome</keyword>
<evidence type="ECO:0000313" key="3">
    <source>
        <dbReference type="Proteomes" id="UP001602322"/>
    </source>
</evidence>
<sequence>MENLPIDDRVKKAWDDLRAVEAAVQQAEQNLHRTTVTAQSADKKVELTVGAQGELTAIEFPGNGHRAMSGAELSASVLDAAGRARAELARQVMEVFDPLAGMLSGGPGAEALAVDWNKLFGSALEGFEEQGESAAMSRLRDEIAEE</sequence>
<dbReference type="InterPro" id="IPR036894">
    <property type="entry name" value="YbaB-like_sf"/>
</dbReference>
<dbReference type="Proteomes" id="UP001602322">
    <property type="component" value="Unassembled WGS sequence"/>
</dbReference>
<comment type="caution">
    <text evidence="2">The sequence shown here is derived from an EMBL/GenBank/DDBJ whole genome shotgun (WGS) entry which is preliminary data.</text>
</comment>
<dbReference type="SUPFAM" id="SSF82607">
    <property type="entry name" value="YbaB-like"/>
    <property type="match status" value="1"/>
</dbReference>
<accession>A0ABW6XGR9</accession>
<proteinExistence type="predicted"/>
<gene>
    <name evidence="2" type="ORF">ACFY8O_34100</name>
</gene>
<evidence type="ECO:0000313" key="2">
    <source>
        <dbReference type="EMBL" id="MFF5900920.1"/>
    </source>
</evidence>
<dbReference type="Gene3D" id="3.30.1310.10">
    <property type="entry name" value="Nucleoid-associated protein YbaB-like domain"/>
    <property type="match status" value="1"/>
</dbReference>
<dbReference type="Pfam" id="PF02575">
    <property type="entry name" value="YbaB_DNA_bd"/>
    <property type="match status" value="1"/>
</dbReference>
<keyword evidence="1" id="KW-0175">Coiled coil</keyword>
<dbReference type="InterPro" id="IPR004401">
    <property type="entry name" value="YbaB/EbfC"/>
</dbReference>
<evidence type="ECO:0000256" key="1">
    <source>
        <dbReference type="SAM" id="Coils"/>
    </source>
</evidence>
<dbReference type="RefSeq" id="WP_387909255.1">
    <property type="nucleotide sequence ID" value="NZ_JBIBEG010000021.1"/>
</dbReference>
<reference evidence="2 3" key="1">
    <citation type="submission" date="2024-10" db="EMBL/GenBank/DDBJ databases">
        <title>The Natural Products Discovery Center: Release of the First 8490 Sequenced Strains for Exploring Actinobacteria Biosynthetic Diversity.</title>
        <authorList>
            <person name="Kalkreuter E."/>
            <person name="Kautsar S.A."/>
            <person name="Yang D."/>
            <person name="Bader C.D."/>
            <person name="Teijaro C.N."/>
            <person name="Fluegel L."/>
            <person name="Davis C.M."/>
            <person name="Simpson J.R."/>
            <person name="Lauterbach L."/>
            <person name="Steele A.D."/>
            <person name="Gui C."/>
            <person name="Meng S."/>
            <person name="Li G."/>
            <person name="Viehrig K."/>
            <person name="Ye F."/>
            <person name="Su P."/>
            <person name="Kiefer A.F."/>
            <person name="Nichols A."/>
            <person name="Cepeda A.J."/>
            <person name="Yan W."/>
            <person name="Fan B."/>
            <person name="Jiang Y."/>
            <person name="Adhikari A."/>
            <person name="Zheng C.-J."/>
            <person name="Schuster L."/>
            <person name="Cowan T.M."/>
            <person name="Smanski M.J."/>
            <person name="Chevrette M.G."/>
            <person name="De Carvalho L.P.S."/>
            <person name="Shen B."/>
        </authorList>
    </citation>
    <scope>NUCLEOTIDE SEQUENCE [LARGE SCALE GENOMIC DNA]</scope>
    <source>
        <strain evidence="2 3">NPDC012540</strain>
    </source>
</reference>
<name>A0ABW6XGR9_9ACTN</name>